<gene>
    <name evidence="1" type="ORF">GGE46_006207</name>
    <name evidence="2" type="ORF">GGE57_006206</name>
</gene>
<accession>A0A7W6YAN6</accession>
<dbReference type="Proteomes" id="UP000557344">
    <property type="component" value="Unassembled WGS sequence"/>
</dbReference>
<comment type="caution">
    <text evidence="1">The sequence shown here is derived from an EMBL/GenBank/DDBJ whole genome shotgun (WGS) entry which is preliminary data.</text>
</comment>
<dbReference type="AlphaFoldDB" id="A0A7W6YAN6"/>
<organism evidence="1 4">
    <name type="scientific">Rhizobium etli</name>
    <dbReference type="NCBI Taxonomy" id="29449"/>
    <lineage>
        <taxon>Bacteria</taxon>
        <taxon>Pseudomonadati</taxon>
        <taxon>Pseudomonadota</taxon>
        <taxon>Alphaproteobacteria</taxon>
        <taxon>Hyphomicrobiales</taxon>
        <taxon>Rhizobiaceae</taxon>
        <taxon>Rhizobium/Agrobacterium group</taxon>
        <taxon>Rhizobium</taxon>
    </lineage>
</organism>
<protein>
    <submittedName>
        <fullName evidence="1">Uncharacterized protein</fullName>
    </submittedName>
</protein>
<dbReference type="EMBL" id="JACIID010000036">
    <property type="protein sequence ID" value="MBB4539410.1"/>
    <property type="molecule type" value="Genomic_DNA"/>
</dbReference>
<dbReference type="EMBL" id="JACIHU010000035">
    <property type="protein sequence ID" value="MBB4483579.1"/>
    <property type="molecule type" value="Genomic_DNA"/>
</dbReference>
<proteinExistence type="predicted"/>
<evidence type="ECO:0000313" key="3">
    <source>
        <dbReference type="Proteomes" id="UP000523431"/>
    </source>
</evidence>
<reference evidence="3 4" key="1">
    <citation type="submission" date="2020-08" db="EMBL/GenBank/DDBJ databases">
        <title>Genomic Encyclopedia of Type Strains, Phase IV (KMG-V): Genome sequencing to study the core and pangenomes of soil and plant-associated prokaryotes.</title>
        <authorList>
            <person name="Whitman W."/>
        </authorList>
    </citation>
    <scope>NUCLEOTIDE SEQUENCE [LARGE SCALE GENOMIC DNA]</scope>
    <source>
        <strain evidence="1 4">SEMIA 471</strain>
        <strain evidence="2 3">SEMIA 489</strain>
    </source>
</reference>
<evidence type="ECO:0000313" key="2">
    <source>
        <dbReference type="EMBL" id="MBB4539410.1"/>
    </source>
</evidence>
<evidence type="ECO:0000313" key="4">
    <source>
        <dbReference type="Proteomes" id="UP000557344"/>
    </source>
</evidence>
<name>A0A7W6YAN6_RHIET</name>
<sequence>MTTVDHDLLIATLDRLKLTAIRDQLDTLLDEALEDDVARSSGVPGLTRDCPAR</sequence>
<evidence type="ECO:0000313" key="1">
    <source>
        <dbReference type="EMBL" id="MBB4483579.1"/>
    </source>
</evidence>
<dbReference type="Proteomes" id="UP000523431">
    <property type="component" value="Unassembled WGS sequence"/>
</dbReference>